<proteinExistence type="predicted"/>
<evidence type="ECO:0000313" key="2">
    <source>
        <dbReference type="Proteomes" id="UP001140949"/>
    </source>
</evidence>
<comment type="caution">
    <text evidence="1">The sequence shown here is derived from an EMBL/GenBank/DDBJ whole genome shotgun (WGS) entry which is preliminary data.</text>
</comment>
<name>A0AAX6DQ00_IRIPA</name>
<sequence length="85" mass="10186">MSSFWGLIHSWTRRGCVRFSEVMYYSMFLKYHLFDSWIKLMDDWVGIWLGCSVLPIVSDFPFVPSSDRSQYSFMSYILWCLCECP</sequence>
<reference evidence="1" key="2">
    <citation type="submission" date="2023-04" db="EMBL/GenBank/DDBJ databases">
        <authorList>
            <person name="Bruccoleri R.E."/>
            <person name="Oakeley E.J."/>
            <person name="Faust A.-M."/>
            <person name="Dessus-Babus S."/>
            <person name="Altorfer M."/>
            <person name="Burckhardt D."/>
            <person name="Oertli M."/>
            <person name="Naumann U."/>
            <person name="Petersen F."/>
            <person name="Wong J."/>
        </authorList>
    </citation>
    <scope>NUCLEOTIDE SEQUENCE</scope>
    <source>
        <strain evidence="1">GSM-AAB239-AS_SAM_17_03QT</strain>
        <tissue evidence="1">Leaf</tissue>
    </source>
</reference>
<protein>
    <submittedName>
        <fullName evidence="1">Uncharacterized protein</fullName>
    </submittedName>
</protein>
<reference evidence="1" key="1">
    <citation type="journal article" date="2023" name="GigaByte">
        <title>Genome assembly of the bearded iris, Iris pallida Lam.</title>
        <authorList>
            <person name="Bruccoleri R.E."/>
            <person name="Oakeley E.J."/>
            <person name="Faust A.M.E."/>
            <person name="Altorfer M."/>
            <person name="Dessus-Babus S."/>
            <person name="Burckhardt D."/>
            <person name="Oertli M."/>
            <person name="Naumann U."/>
            <person name="Petersen F."/>
            <person name="Wong J."/>
        </authorList>
    </citation>
    <scope>NUCLEOTIDE SEQUENCE</scope>
    <source>
        <strain evidence="1">GSM-AAB239-AS_SAM_17_03QT</strain>
    </source>
</reference>
<gene>
    <name evidence="1" type="ORF">M6B38_234320</name>
</gene>
<dbReference type="AlphaFoldDB" id="A0AAX6DQ00"/>
<dbReference type="EMBL" id="JANAVB010042620">
    <property type="protein sequence ID" value="KAJ6793831.1"/>
    <property type="molecule type" value="Genomic_DNA"/>
</dbReference>
<organism evidence="1 2">
    <name type="scientific">Iris pallida</name>
    <name type="common">Sweet iris</name>
    <dbReference type="NCBI Taxonomy" id="29817"/>
    <lineage>
        <taxon>Eukaryota</taxon>
        <taxon>Viridiplantae</taxon>
        <taxon>Streptophyta</taxon>
        <taxon>Embryophyta</taxon>
        <taxon>Tracheophyta</taxon>
        <taxon>Spermatophyta</taxon>
        <taxon>Magnoliopsida</taxon>
        <taxon>Liliopsida</taxon>
        <taxon>Asparagales</taxon>
        <taxon>Iridaceae</taxon>
        <taxon>Iridoideae</taxon>
        <taxon>Irideae</taxon>
        <taxon>Iris</taxon>
    </lineage>
</organism>
<keyword evidence="2" id="KW-1185">Reference proteome</keyword>
<dbReference type="Proteomes" id="UP001140949">
    <property type="component" value="Unassembled WGS sequence"/>
</dbReference>
<evidence type="ECO:0000313" key="1">
    <source>
        <dbReference type="EMBL" id="KAJ6793831.1"/>
    </source>
</evidence>
<accession>A0AAX6DQ00</accession>